<sequence>MPEDKRQDKILLLGGGGQLGREIERLAKARGLPLTSVTREAVDITHRLAVRSVVDRGFSLVVNAAAYTAVDRAEMEEEGQALAVNRDGPGFIAEACRDAGAALVHLSTDYVFDGTKGAPYVETDPVTPLGVYGRSKAAGEVSVRQACDRHVILRTSWVFGAQGSNFVKTMLRLGRERRELSVVADQFGCPTPALSLASAVLAVGARLAEAPWGTYHCCGSERTTWYDFARAIFAEQKALTGEVGPLLKPIATEDYPTAARRPPDSTLDCLGFQARFHQSAIDWRQGLRDVLRELQGGERVSSAGRA</sequence>
<comment type="caution">
    <text evidence="8">The sequence shown here is derived from an EMBL/GenBank/DDBJ whole genome shotgun (WGS) entry which is preliminary data.</text>
</comment>
<dbReference type="RefSeq" id="WP_167221150.1">
    <property type="nucleotide sequence ID" value="NZ_JAAQPH010000002.1"/>
</dbReference>
<organism evidence="8 9">
    <name type="scientific">Pelagibius litoralis</name>
    <dbReference type="NCBI Taxonomy" id="374515"/>
    <lineage>
        <taxon>Bacteria</taxon>
        <taxon>Pseudomonadati</taxon>
        <taxon>Pseudomonadota</taxon>
        <taxon>Alphaproteobacteria</taxon>
        <taxon>Rhodospirillales</taxon>
        <taxon>Rhodovibrionaceae</taxon>
        <taxon>Pelagibius</taxon>
    </lineage>
</organism>
<evidence type="ECO:0000256" key="5">
    <source>
        <dbReference type="ARBA" id="ARBA00048200"/>
    </source>
</evidence>
<evidence type="ECO:0000256" key="6">
    <source>
        <dbReference type="RuleBase" id="RU364082"/>
    </source>
</evidence>
<protein>
    <recommendedName>
        <fullName evidence="4 6">dTDP-4-dehydrorhamnose reductase</fullName>
        <ecNumber evidence="3 6">1.1.1.133</ecNumber>
    </recommendedName>
</protein>
<dbReference type="Proteomes" id="UP000761264">
    <property type="component" value="Unassembled WGS sequence"/>
</dbReference>
<dbReference type="EC" id="1.1.1.133" evidence="3 6"/>
<dbReference type="AlphaFoldDB" id="A0A967C6K1"/>
<accession>A0A967C6K1</accession>
<proteinExistence type="inferred from homology"/>
<comment type="function">
    <text evidence="6">Catalyzes the reduction of dTDP-6-deoxy-L-lyxo-4-hexulose to yield dTDP-L-rhamnose.</text>
</comment>
<reference evidence="8" key="1">
    <citation type="submission" date="2020-03" db="EMBL/GenBank/DDBJ databases">
        <title>Genome of Pelagibius litoralis DSM 21314T.</title>
        <authorList>
            <person name="Wang G."/>
        </authorList>
    </citation>
    <scope>NUCLEOTIDE SEQUENCE</scope>
    <source>
        <strain evidence="8">DSM 21314</strain>
    </source>
</reference>
<dbReference type="InterPro" id="IPR005913">
    <property type="entry name" value="dTDP_dehydrorham_reduct"/>
</dbReference>
<evidence type="ECO:0000259" key="7">
    <source>
        <dbReference type="Pfam" id="PF04321"/>
    </source>
</evidence>
<evidence type="ECO:0000256" key="4">
    <source>
        <dbReference type="ARBA" id="ARBA00017099"/>
    </source>
</evidence>
<dbReference type="PANTHER" id="PTHR10491">
    <property type="entry name" value="DTDP-4-DEHYDRORHAMNOSE REDUCTASE"/>
    <property type="match status" value="1"/>
</dbReference>
<comment type="pathway">
    <text evidence="1 6">Carbohydrate biosynthesis; dTDP-L-rhamnose biosynthesis.</text>
</comment>
<evidence type="ECO:0000313" key="8">
    <source>
        <dbReference type="EMBL" id="NIA67512.1"/>
    </source>
</evidence>
<name>A0A967C6K1_9PROT</name>
<evidence type="ECO:0000256" key="2">
    <source>
        <dbReference type="ARBA" id="ARBA00010944"/>
    </source>
</evidence>
<evidence type="ECO:0000313" key="9">
    <source>
        <dbReference type="Proteomes" id="UP000761264"/>
    </source>
</evidence>
<dbReference type="CDD" id="cd05254">
    <property type="entry name" value="dTDP_HR_like_SDR_e"/>
    <property type="match status" value="1"/>
</dbReference>
<comment type="similarity">
    <text evidence="2 6">Belongs to the dTDP-4-dehydrorhamnose reductase family.</text>
</comment>
<dbReference type="Pfam" id="PF04321">
    <property type="entry name" value="RmlD_sub_bind"/>
    <property type="match status" value="1"/>
</dbReference>
<dbReference type="PANTHER" id="PTHR10491:SF4">
    <property type="entry name" value="METHIONINE ADENOSYLTRANSFERASE 2 SUBUNIT BETA"/>
    <property type="match status" value="1"/>
</dbReference>
<keyword evidence="6" id="KW-0521">NADP</keyword>
<dbReference type="Gene3D" id="3.40.50.720">
    <property type="entry name" value="NAD(P)-binding Rossmann-like Domain"/>
    <property type="match status" value="1"/>
</dbReference>
<dbReference type="GO" id="GO:0008831">
    <property type="term" value="F:dTDP-4-dehydrorhamnose reductase activity"/>
    <property type="evidence" value="ECO:0007669"/>
    <property type="project" value="UniProtKB-EC"/>
</dbReference>
<dbReference type="InterPro" id="IPR036291">
    <property type="entry name" value="NAD(P)-bd_dom_sf"/>
</dbReference>
<keyword evidence="6 8" id="KW-0560">Oxidoreductase</keyword>
<dbReference type="SUPFAM" id="SSF51735">
    <property type="entry name" value="NAD(P)-binding Rossmann-fold domains"/>
    <property type="match status" value="1"/>
</dbReference>
<evidence type="ECO:0000256" key="1">
    <source>
        <dbReference type="ARBA" id="ARBA00004781"/>
    </source>
</evidence>
<dbReference type="EMBL" id="JAAQPH010000002">
    <property type="protein sequence ID" value="NIA67512.1"/>
    <property type="molecule type" value="Genomic_DNA"/>
</dbReference>
<comment type="cofactor">
    <cofactor evidence="6">
        <name>Mg(2+)</name>
        <dbReference type="ChEBI" id="CHEBI:18420"/>
    </cofactor>
    <text evidence="6">Binds 1 Mg(2+) ion per monomer.</text>
</comment>
<comment type="catalytic activity">
    <reaction evidence="5 6">
        <text>dTDP-beta-L-rhamnose + NADP(+) = dTDP-4-dehydro-beta-L-rhamnose + NADPH + H(+)</text>
        <dbReference type="Rhea" id="RHEA:21796"/>
        <dbReference type="ChEBI" id="CHEBI:15378"/>
        <dbReference type="ChEBI" id="CHEBI:57510"/>
        <dbReference type="ChEBI" id="CHEBI:57783"/>
        <dbReference type="ChEBI" id="CHEBI:58349"/>
        <dbReference type="ChEBI" id="CHEBI:62830"/>
        <dbReference type="EC" id="1.1.1.133"/>
    </reaction>
</comment>
<dbReference type="InterPro" id="IPR029903">
    <property type="entry name" value="RmlD-like-bd"/>
</dbReference>
<dbReference type="NCBIfam" id="TIGR01214">
    <property type="entry name" value="rmlD"/>
    <property type="match status" value="1"/>
</dbReference>
<keyword evidence="9" id="KW-1185">Reference proteome</keyword>
<dbReference type="Gene3D" id="3.90.25.10">
    <property type="entry name" value="UDP-galactose 4-epimerase, domain 1"/>
    <property type="match status" value="1"/>
</dbReference>
<feature type="domain" description="RmlD-like substrate binding" evidence="7">
    <location>
        <begin position="9"/>
        <end position="294"/>
    </location>
</feature>
<gene>
    <name evidence="8" type="primary">rfbD</name>
    <name evidence="8" type="ORF">HBA54_02800</name>
</gene>
<evidence type="ECO:0000256" key="3">
    <source>
        <dbReference type="ARBA" id="ARBA00012929"/>
    </source>
</evidence>